<feature type="domain" description="EamA" evidence="7">
    <location>
        <begin position="191"/>
        <end position="312"/>
    </location>
</feature>
<reference evidence="9" key="1">
    <citation type="journal article" date="2013" name="Science">
        <title>The Amborella genome and the evolution of flowering plants.</title>
        <authorList>
            <consortium name="Amborella Genome Project"/>
        </authorList>
    </citation>
    <scope>NUCLEOTIDE SEQUENCE [LARGE SCALE GENOMIC DNA]</scope>
</reference>
<dbReference type="InterPro" id="IPR037185">
    <property type="entry name" value="EmrE-like"/>
</dbReference>
<comment type="similarity">
    <text evidence="2 6">Belongs to the drug/metabolite transporter (DMT) superfamily. Plant drug/metabolite exporter (P-DME) (TC 2.A.7.4) family.</text>
</comment>
<accession>W1PKA8</accession>
<feature type="transmembrane region" description="Helical" evidence="6">
    <location>
        <begin position="255"/>
        <end position="278"/>
    </location>
</feature>
<dbReference type="GO" id="GO:0005886">
    <property type="term" value="C:plasma membrane"/>
    <property type="evidence" value="ECO:0000318"/>
    <property type="project" value="GO_Central"/>
</dbReference>
<feature type="transmembrane region" description="Helical" evidence="6">
    <location>
        <begin position="14"/>
        <end position="35"/>
    </location>
</feature>
<name>W1PKA8_AMBTC</name>
<evidence type="ECO:0000259" key="7">
    <source>
        <dbReference type="Pfam" id="PF00892"/>
    </source>
</evidence>
<organism evidence="8 9">
    <name type="scientific">Amborella trichopoda</name>
    <dbReference type="NCBI Taxonomy" id="13333"/>
    <lineage>
        <taxon>Eukaryota</taxon>
        <taxon>Viridiplantae</taxon>
        <taxon>Streptophyta</taxon>
        <taxon>Embryophyta</taxon>
        <taxon>Tracheophyta</taxon>
        <taxon>Spermatophyta</taxon>
        <taxon>Magnoliopsida</taxon>
        <taxon>Amborellales</taxon>
        <taxon>Amborellaceae</taxon>
        <taxon>Amborella</taxon>
    </lineage>
</organism>
<feature type="transmembrane region" description="Helical" evidence="6">
    <location>
        <begin position="41"/>
        <end position="62"/>
    </location>
</feature>
<evidence type="ECO:0000256" key="2">
    <source>
        <dbReference type="ARBA" id="ARBA00007635"/>
    </source>
</evidence>
<feature type="domain" description="EamA" evidence="7">
    <location>
        <begin position="14"/>
        <end position="146"/>
    </location>
</feature>
<dbReference type="InterPro" id="IPR030184">
    <property type="entry name" value="WAT1-related"/>
</dbReference>
<dbReference type="GO" id="GO:0022857">
    <property type="term" value="F:transmembrane transporter activity"/>
    <property type="evidence" value="ECO:0007669"/>
    <property type="project" value="InterPro"/>
</dbReference>
<proteinExistence type="inferred from homology"/>
<evidence type="ECO:0000313" key="9">
    <source>
        <dbReference type="Proteomes" id="UP000017836"/>
    </source>
</evidence>
<keyword evidence="9" id="KW-1185">Reference proteome</keyword>
<evidence type="ECO:0000256" key="5">
    <source>
        <dbReference type="ARBA" id="ARBA00023136"/>
    </source>
</evidence>
<dbReference type="Pfam" id="PF00892">
    <property type="entry name" value="EamA"/>
    <property type="match status" value="2"/>
</dbReference>
<dbReference type="eggNOG" id="ENOG502QWIP">
    <property type="taxonomic scope" value="Eukaryota"/>
</dbReference>
<dbReference type="SUPFAM" id="SSF103481">
    <property type="entry name" value="Multidrug resistance efflux transporter EmrE"/>
    <property type="match status" value="1"/>
</dbReference>
<feature type="transmembrane region" description="Helical" evidence="6">
    <location>
        <begin position="285"/>
        <end position="306"/>
    </location>
</feature>
<sequence>MIAESKSGGIWKQIVAMVAVQVAFAGLNILVQIVLNNGMSPLVLVTYRQLIGSIFIAPIAYIRERKRRPKLTISIIFHLILSGIMGASLTQVLFFIGLQYTSATFACAFINIVPVITFLIALPFGLESINMKNKVGMAKMFGTLVCVAGAMILTLYRGPALTLWHMNTNSRSYENQLARATLPKRHEKWTLGSITLLGGCICWSSWFIIQAKLSKRYPVIYTSNVFMSLFGAIISALLTFLIHREPSYWTLKGHMQLIAVFYAGMVGSGICFIAMAWCVERRGPVFTAAFSPLVQLIVGIVDLFVLKRKLHIGR</sequence>
<dbReference type="Gramene" id="ERN08154">
    <property type="protein sequence ID" value="ERN08154"/>
    <property type="gene ID" value="AMTR_s00018p00129800"/>
</dbReference>
<dbReference type="PANTHER" id="PTHR31218">
    <property type="entry name" value="WAT1-RELATED PROTEIN"/>
    <property type="match status" value="1"/>
</dbReference>
<dbReference type="EMBL" id="KI393569">
    <property type="protein sequence ID" value="ERN08154.1"/>
    <property type="molecule type" value="Genomic_DNA"/>
</dbReference>
<dbReference type="InterPro" id="IPR000620">
    <property type="entry name" value="EamA_dom"/>
</dbReference>
<evidence type="ECO:0000256" key="3">
    <source>
        <dbReference type="ARBA" id="ARBA00022692"/>
    </source>
</evidence>
<evidence type="ECO:0000256" key="4">
    <source>
        <dbReference type="ARBA" id="ARBA00022989"/>
    </source>
</evidence>
<evidence type="ECO:0000256" key="6">
    <source>
        <dbReference type="RuleBase" id="RU363077"/>
    </source>
</evidence>
<feature type="transmembrane region" description="Helical" evidence="6">
    <location>
        <begin position="103"/>
        <end position="126"/>
    </location>
</feature>
<dbReference type="HOGENOM" id="CLU_025359_1_0_1"/>
<feature type="transmembrane region" description="Helical" evidence="6">
    <location>
        <begin position="221"/>
        <end position="243"/>
    </location>
</feature>
<gene>
    <name evidence="8" type="ORF">AMTR_s00018p00129800</name>
</gene>
<dbReference type="AlphaFoldDB" id="W1PKA8"/>
<evidence type="ECO:0000313" key="8">
    <source>
        <dbReference type="EMBL" id="ERN08154.1"/>
    </source>
</evidence>
<keyword evidence="5 6" id="KW-0472">Membrane</keyword>
<dbReference type="OMA" id="KMSLQIW"/>
<dbReference type="Proteomes" id="UP000017836">
    <property type="component" value="Unassembled WGS sequence"/>
</dbReference>
<comment type="subcellular location">
    <subcellularLocation>
        <location evidence="1 6">Membrane</location>
        <topology evidence="1 6">Multi-pass membrane protein</topology>
    </subcellularLocation>
</comment>
<evidence type="ECO:0000256" key="1">
    <source>
        <dbReference type="ARBA" id="ARBA00004141"/>
    </source>
</evidence>
<keyword evidence="4 6" id="KW-1133">Transmembrane helix</keyword>
<feature type="transmembrane region" description="Helical" evidence="6">
    <location>
        <begin position="74"/>
        <end position="97"/>
    </location>
</feature>
<feature type="transmembrane region" description="Helical" evidence="6">
    <location>
        <begin position="189"/>
        <end position="209"/>
    </location>
</feature>
<protein>
    <recommendedName>
        <fullName evidence="6">WAT1-related protein</fullName>
    </recommendedName>
</protein>
<keyword evidence="3 6" id="KW-0812">Transmembrane</keyword>
<feature type="transmembrane region" description="Helical" evidence="6">
    <location>
        <begin position="138"/>
        <end position="156"/>
    </location>
</feature>